<dbReference type="Pfam" id="PF12937">
    <property type="entry name" value="F-box-like"/>
    <property type="match status" value="1"/>
</dbReference>
<sequence>MPPSLPPALLKKISLLLDDPHDLTQCALVSKSWSAVFIPCVWRSITIISIWAYRRFFVPEAQAAFLKHAHLVRELRTIYIPVIERVIQVSPGSDPSSDESHFSCLCTNLMTLNLRVFWRTSAAGDESAYSTQIMSDDTVWPGYAVTPDQELLVLHLVKSNPSLRNLCIGGYIKDRDRFMAAITDTSLPHLQQLDLFRYLGHTCEWSPAVLDLSRQFLHNCPRTLQSRSLQISYFWTPDPDAVTVVQPPVPHGLLESLSVTSSQNHMSEYRELLVDFIKSCSSRLRDVYIEKPGRYEPLQSALEEIGSGFGREICPEWYRYTNPDETFSQRLAQADDWTYINLTRNPGKEGRLTAKAILERCGQLKILNIGNCARLFDSRVFHEILGRSSNLIELRAATEDSPRLDAKDFTGAWGCKSLKIFNVAIVNVPRPDITIGYDGRPIAGELFSGTKEESRDVQKRIFGQLAELKDLEVLILGNSSAQHYWKHPFFNREDAIGKVRFFDPDFQFSCLDMSLDSGLYLLSELTEMRVLDVAGMAHRISARELDWMQDNWRKLEEVRGLFDPWHPTLEPGVRAWLIENDPEWGSAYTRDNFNKEGTCATWRKEKSGTGRPPPQAQALLEATIEIKTLHCRPN</sequence>
<evidence type="ECO:0000259" key="1">
    <source>
        <dbReference type="Pfam" id="PF12937"/>
    </source>
</evidence>
<feature type="domain" description="F-box" evidence="1">
    <location>
        <begin position="4"/>
        <end position="47"/>
    </location>
</feature>
<comment type="caution">
    <text evidence="2">The sequence shown here is derived from an EMBL/GenBank/DDBJ whole genome shotgun (WGS) entry which is preliminary data.</text>
</comment>
<protein>
    <recommendedName>
        <fullName evidence="1">F-box domain-containing protein</fullName>
    </recommendedName>
</protein>
<gene>
    <name evidence="2" type="ORF">BG006_005030</name>
</gene>
<dbReference type="InterPro" id="IPR032675">
    <property type="entry name" value="LRR_dom_sf"/>
</dbReference>
<dbReference type="EMBL" id="JAAAUY010000281">
    <property type="protein sequence ID" value="KAF9332113.1"/>
    <property type="molecule type" value="Genomic_DNA"/>
</dbReference>
<dbReference type="InterPro" id="IPR001810">
    <property type="entry name" value="F-box_dom"/>
</dbReference>
<dbReference type="SUPFAM" id="SSF52047">
    <property type="entry name" value="RNI-like"/>
    <property type="match status" value="1"/>
</dbReference>
<reference evidence="2" key="1">
    <citation type="journal article" date="2020" name="Fungal Divers.">
        <title>Resolving the Mortierellaceae phylogeny through synthesis of multi-gene phylogenetics and phylogenomics.</title>
        <authorList>
            <person name="Vandepol N."/>
            <person name="Liber J."/>
            <person name="Desiro A."/>
            <person name="Na H."/>
            <person name="Kennedy M."/>
            <person name="Barry K."/>
            <person name="Grigoriev I.V."/>
            <person name="Miller A.N."/>
            <person name="O'Donnell K."/>
            <person name="Stajich J.E."/>
            <person name="Bonito G."/>
        </authorList>
    </citation>
    <scope>NUCLEOTIDE SEQUENCE</scope>
    <source>
        <strain evidence="2">NVP1</strain>
    </source>
</reference>
<name>A0A9P5SPI7_9FUNG</name>
<keyword evidence="3" id="KW-1185">Reference proteome</keyword>
<accession>A0A9P5SPI7</accession>
<dbReference type="Gene3D" id="3.80.10.10">
    <property type="entry name" value="Ribonuclease Inhibitor"/>
    <property type="match status" value="1"/>
</dbReference>
<dbReference type="AlphaFoldDB" id="A0A9P5SPI7"/>
<proteinExistence type="predicted"/>
<evidence type="ECO:0000313" key="3">
    <source>
        <dbReference type="Proteomes" id="UP000696485"/>
    </source>
</evidence>
<dbReference type="Proteomes" id="UP000696485">
    <property type="component" value="Unassembled WGS sequence"/>
</dbReference>
<evidence type="ECO:0000313" key="2">
    <source>
        <dbReference type="EMBL" id="KAF9332113.1"/>
    </source>
</evidence>
<organism evidence="2 3">
    <name type="scientific">Podila minutissima</name>
    <dbReference type="NCBI Taxonomy" id="64525"/>
    <lineage>
        <taxon>Eukaryota</taxon>
        <taxon>Fungi</taxon>
        <taxon>Fungi incertae sedis</taxon>
        <taxon>Mucoromycota</taxon>
        <taxon>Mortierellomycotina</taxon>
        <taxon>Mortierellomycetes</taxon>
        <taxon>Mortierellales</taxon>
        <taxon>Mortierellaceae</taxon>
        <taxon>Podila</taxon>
    </lineage>
</organism>